<dbReference type="Proteomes" id="UP001212841">
    <property type="component" value="Unassembled WGS sequence"/>
</dbReference>
<evidence type="ECO:0000256" key="1">
    <source>
        <dbReference type="ARBA" id="ARBA00022574"/>
    </source>
</evidence>
<dbReference type="EMBL" id="JADGJD010001249">
    <property type="protein sequence ID" value="KAJ3045153.1"/>
    <property type="molecule type" value="Genomic_DNA"/>
</dbReference>
<dbReference type="InterPro" id="IPR006594">
    <property type="entry name" value="LisH"/>
</dbReference>
<gene>
    <name evidence="3" type="ORF">HK097_001276</name>
</gene>
<keyword evidence="2" id="KW-0677">Repeat</keyword>
<dbReference type="PANTHER" id="PTHR44129">
    <property type="entry name" value="WD REPEAT-CONTAINING PROTEIN POP1"/>
    <property type="match status" value="1"/>
</dbReference>
<dbReference type="InterPro" id="IPR015943">
    <property type="entry name" value="WD40/YVTN_repeat-like_dom_sf"/>
</dbReference>
<dbReference type="Pfam" id="PF00400">
    <property type="entry name" value="WD40"/>
    <property type="match status" value="2"/>
</dbReference>
<evidence type="ECO:0000313" key="4">
    <source>
        <dbReference type="Proteomes" id="UP001212841"/>
    </source>
</evidence>
<dbReference type="PROSITE" id="PS50896">
    <property type="entry name" value="LISH"/>
    <property type="match status" value="1"/>
</dbReference>
<dbReference type="AlphaFoldDB" id="A0AAD5S6B6"/>
<keyword evidence="1" id="KW-0853">WD repeat</keyword>
<sequence>MGLHTFTELELFAFSLIADFLKERELTNTLESLQLEAGDIFDRLERFQRPHGKPLLTVLEEHESGELSGNLQRLALDRQYDSELNQPGPTPIPQLPPLTLENVHHANILTVTSRTVPTSLFPTLDPSTSPTTHVILTGSTDKTARITDAKTGALLSRLDHHKSAILAVDFHPQNPLNVLTAGMDGAAHIVNIQTGEPLQSFHDHTKYIVRAQFSPFDNGLWLVTASYDRTVQIYKQIPSSSSSPTPTYQKYHTVTLPGAIESFCFLPPHPPTHPHITLVLGSRDDHRLHHIDLDPSAPTPTSLKTYTTNMNQNGDSWVSFVPMDLSPSPSGNFLAVYTDSKAGRIIIFASRSDRQVRNLYGTVADGFSRPRIGWDKRGRVVVATSDDRQIYLFDVGSGE</sequence>
<evidence type="ECO:0000313" key="3">
    <source>
        <dbReference type="EMBL" id="KAJ3045153.1"/>
    </source>
</evidence>
<reference evidence="3" key="1">
    <citation type="submission" date="2020-05" db="EMBL/GenBank/DDBJ databases">
        <title>Phylogenomic resolution of chytrid fungi.</title>
        <authorList>
            <person name="Stajich J.E."/>
            <person name="Amses K."/>
            <person name="Simmons R."/>
            <person name="Seto K."/>
            <person name="Myers J."/>
            <person name="Bonds A."/>
            <person name="Quandt C.A."/>
            <person name="Barry K."/>
            <person name="Liu P."/>
            <person name="Grigoriev I."/>
            <person name="Longcore J.E."/>
            <person name="James T.Y."/>
        </authorList>
    </citation>
    <scope>NUCLEOTIDE SEQUENCE</scope>
    <source>
        <strain evidence="3">JEL0318</strain>
    </source>
</reference>
<name>A0AAD5S6B6_9FUNG</name>
<dbReference type="InterPro" id="IPR001680">
    <property type="entry name" value="WD40_rpt"/>
</dbReference>
<evidence type="ECO:0008006" key="5">
    <source>
        <dbReference type="Google" id="ProtNLM"/>
    </source>
</evidence>
<protein>
    <recommendedName>
        <fullName evidence="5">WD40 repeat-like protein</fullName>
    </recommendedName>
</protein>
<evidence type="ECO:0000256" key="2">
    <source>
        <dbReference type="ARBA" id="ARBA00022737"/>
    </source>
</evidence>
<dbReference type="Gene3D" id="2.130.10.10">
    <property type="entry name" value="YVTN repeat-like/Quinoprotein amine dehydrogenase"/>
    <property type="match status" value="1"/>
</dbReference>
<dbReference type="InterPro" id="IPR036322">
    <property type="entry name" value="WD40_repeat_dom_sf"/>
</dbReference>
<organism evidence="3 4">
    <name type="scientific">Rhizophlyctis rosea</name>
    <dbReference type="NCBI Taxonomy" id="64517"/>
    <lineage>
        <taxon>Eukaryota</taxon>
        <taxon>Fungi</taxon>
        <taxon>Fungi incertae sedis</taxon>
        <taxon>Chytridiomycota</taxon>
        <taxon>Chytridiomycota incertae sedis</taxon>
        <taxon>Chytridiomycetes</taxon>
        <taxon>Rhizophlyctidales</taxon>
        <taxon>Rhizophlyctidaceae</taxon>
        <taxon>Rhizophlyctis</taxon>
    </lineage>
</organism>
<proteinExistence type="predicted"/>
<feature type="non-terminal residue" evidence="3">
    <location>
        <position position="1"/>
    </location>
</feature>
<dbReference type="SMART" id="SM00320">
    <property type="entry name" value="WD40"/>
    <property type="match status" value="4"/>
</dbReference>
<accession>A0AAD5S6B6</accession>
<dbReference type="InterPro" id="IPR050349">
    <property type="entry name" value="WD_LIS1/nudF_dynein_reg"/>
</dbReference>
<dbReference type="SUPFAM" id="SSF50978">
    <property type="entry name" value="WD40 repeat-like"/>
    <property type="match status" value="1"/>
</dbReference>
<comment type="caution">
    <text evidence="3">The sequence shown here is derived from an EMBL/GenBank/DDBJ whole genome shotgun (WGS) entry which is preliminary data.</text>
</comment>
<keyword evidence="4" id="KW-1185">Reference proteome</keyword>